<dbReference type="GO" id="GO:0009401">
    <property type="term" value="P:phosphoenolpyruvate-dependent sugar phosphotransferase system"/>
    <property type="evidence" value="ECO:0007669"/>
    <property type="project" value="UniProtKB-KW"/>
</dbReference>
<evidence type="ECO:0000256" key="4">
    <source>
        <dbReference type="ARBA" id="ARBA00022597"/>
    </source>
</evidence>
<dbReference type="InterPro" id="IPR036662">
    <property type="entry name" value="PTS_EIIA_man-typ_sf"/>
</dbReference>
<evidence type="ECO:0000256" key="1">
    <source>
        <dbReference type="ARBA" id="ARBA00004496"/>
    </source>
</evidence>
<organism evidence="9 10">
    <name type="scientific">Morganella morganii</name>
    <name type="common">Proteus morganii</name>
    <dbReference type="NCBI Taxonomy" id="582"/>
    <lineage>
        <taxon>Bacteria</taxon>
        <taxon>Pseudomonadati</taxon>
        <taxon>Pseudomonadota</taxon>
        <taxon>Gammaproteobacteria</taxon>
        <taxon>Enterobacterales</taxon>
        <taxon>Morganellaceae</taxon>
        <taxon>Morganella</taxon>
    </lineage>
</organism>
<dbReference type="GO" id="GO:0016020">
    <property type="term" value="C:membrane"/>
    <property type="evidence" value="ECO:0007669"/>
    <property type="project" value="InterPro"/>
</dbReference>
<protein>
    <submittedName>
        <fullName evidence="9">PTS N-acetylgalactosamine transporter subunit IIA</fullName>
    </submittedName>
</protein>
<dbReference type="GO" id="GO:0005737">
    <property type="term" value="C:cytoplasm"/>
    <property type="evidence" value="ECO:0007669"/>
    <property type="project" value="UniProtKB-SubCell"/>
</dbReference>
<dbReference type="EMBL" id="JZSH01000182">
    <property type="protein sequence ID" value="KJF77180.1"/>
    <property type="molecule type" value="Genomic_DNA"/>
</dbReference>
<keyword evidence="5" id="KW-0808">Transferase</keyword>
<dbReference type="InterPro" id="IPR004701">
    <property type="entry name" value="PTS_EIIA_man-typ"/>
</dbReference>
<reference evidence="9 10" key="1">
    <citation type="submission" date="2015-02" db="EMBL/GenBank/DDBJ databases">
        <title>Whole genome shotgun sequencing of cultured foodborne pathogen.</title>
        <authorList>
            <person name="Timme R."/>
            <person name="Allard M.W."/>
            <person name="Strain E."/>
            <person name="Evans P.S."/>
            <person name="Brown E."/>
        </authorList>
    </citation>
    <scope>NUCLEOTIDE SEQUENCE [LARGE SCALE GENOMIC DNA]</scope>
    <source>
        <strain evidence="9 10">GCSL-TSO-24</strain>
    </source>
</reference>
<feature type="domain" description="PTS EIIA type-4" evidence="8">
    <location>
        <begin position="1"/>
        <end position="124"/>
    </location>
</feature>
<comment type="caution">
    <text evidence="9">The sequence shown here is derived from an EMBL/GenBank/DDBJ whole genome shotgun (WGS) entry which is preliminary data.</text>
</comment>
<dbReference type="NCBIfam" id="NF040761">
    <property type="entry name" value="AgaF"/>
    <property type="match status" value="1"/>
</dbReference>
<dbReference type="CDD" id="cd00006">
    <property type="entry name" value="PTS_IIA_man"/>
    <property type="match status" value="1"/>
</dbReference>
<dbReference type="Proteomes" id="UP000032582">
    <property type="component" value="Unassembled WGS sequence"/>
</dbReference>
<evidence type="ECO:0000313" key="10">
    <source>
        <dbReference type="Proteomes" id="UP000032582"/>
    </source>
</evidence>
<dbReference type="InterPro" id="IPR033887">
    <property type="entry name" value="PTS_IIA_man"/>
</dbReference>
<dbReference type="SUPFAM" id="SSF53062">
    <property type="entry name" value="PTS system fructose IIA component-like"/>
    <property type="match status" value="1"/>
</dbReference>
<evidence type="ECO:0000313" key="9">
    <source>
        <dbReference type="EMBL" id="KJF77180.1"/>
    </source>
</evidence>
<evidence type="ECO:0000256" key="3">
    <source>
        <dbReference type="ARBA" id="ARBA00022490"/>
    </source>
</evidence>
<evidence type="ECO:0000256" key="2">
    <source>
        <dbReference type="ARBA" id="ARBA00022448"/>
    </source>
</evidence>
<dbReference type="PROSITE" id="PS51096">
    <property type="entry name" value="PTS_EIIA_TYPE_4"/>
    <property type="match status" value="1"/>
</dbReference>
<keyword evidence="4" id="KW-0762">Sugar transport</keyword>
<evidence type="ECO:0000256" key="7">
    <source>
        <dbReference type="ARBA" id="ARBA00022777"/>
    </source>
</evidence>
<dbReference type="InterPro" id="IPR051471">
    <property type="entry name" value="Bacterial_PTS_sugar_comp"/>
</dbReference>
<evidence type="ECO:0000256" key="5">
    <source>
        <dbReference type="ARBA" id="ARBA00022679"/>
    </source>
</evidence>
<evidence type="ECO:0000259" key="8">
    <source>
        <dbReference type="PROSITE" id="PS51096"/>
    </source>
</evidence>
<keyword evidence="6" id="KW-0598">Phosphotransferase system</keyword>
<dbReference type="Pfam" id="PF03610">
    <property type="entry name" value="EIIA-man"/>
    <property type="match status" value="1"/>
</dbReference>
<dbReference type="PANTHER" id="PTHR33799">
    <property type="entry name" value="PTS PERMEASE-RELATED-RELATED"/>
    <property type="match status" value="1"/>
</dbReference>
<sequence>MPGIILCGHGGFASGLEKAMLQIIGEQEDFAAVDFPAESTTARLTLELEAALALMSHCDSVIFLTDILGGTPFRVAATLSQGREDREVITGTNLQLLLEMALERDSLSPADFRREALACGHRGLTSLTDELQRERCCETEDEGI</sequence>
<dbReference type="GO" id="GO:0016301">
    <property type="term" value="F:kinase activity"/>
    <property type="evidence" value="ECO:0007669"/>
    <property type="project" value="UniProtKB-KW"/>
</dbReference>
<keyword evidence="3" id="KW-0963">Cytoplasm</keyword>
<name>A0A0D8L5M9_MORMO</name>
<dbReference type="PATRIC" id="fig|582.24.peg.4556"/>
<evidence type="ECO:0000256" key="6">
    <source>
        <dbReference type="ARBA" id="ARBA00022683"/>
    </source>
</evidence>
<accession>A0A0D8L5M9</accession>
<keyword evidence="2" id="KW-0813">Transport</keyword>
<proteinExistence type="predicted"/>
<keyword evidence="7" id="KW-0418">Kinase</keyword>
<gene>
    <name evidence="9" type="ORF">UA45_14390</name>
</gene>
<dbReference type="Gene3D" id="3.40.50.510">
    <property type="entry name" value="Phosphotransferase system, mannose-type IIA component"/>
    <property type="match status" value="1"/>
</dbReference>
<dbReference type="PANTHER" id="PTHR33799:SF1">
    <property type="entry name" value="PTS SYSTEM MANNOSE-SPECIFIC EIIAB COMPONENT-RELATED"/>
    <property type="match status" value="1"/>
</dbReference>
<dbReference type="AlphaFoldDB" id="A0A0D8L5M9"/>
<comment type="subcellular location">
    <subcellularLocation>
        <location evidence="1">Cytoplasm</location>
    </subcellularLocation>
</comment>